<organism evidence="1 2">
    <name type="scientific">Duganella zoogloeoides</name>
    <dbReference type="NCBI Taxonomy" id="75659"/>
    <lineage>
        <taxon>Bacteria</taxon>
        <taxon>Pseudomonadati</taxon>
        <taxon>Pseudomonadota</taxon>
        <taxon>Betaproteobacteria</taxon>
        <taxon>Burkholderiales</taxon>
        <taxon>Oxalobacteraceae</taxon>
        <taxon>Telluria group</taxon>
        <taxon>Duganella</taxon>
    </lineage>
</organism>
<reference evidence="1 2" key="1">
    <citation type="submission" date="2023-11" db="EMBL/GenBank/DDBJ databases">
        <title>MicrobeMod: A computational toolkit for identifying prokaryotic methylation and restriction-modification with nanopore sequencing.</title>
        <authorList>
            <person name="Crits-Christoph A."/>
            <person name="Kang S.C."/>
            <person name="Lee H."/>
            <person name="Ostrov N."/>
        </authorList>
    </citation>
    <scope>NUCLEOTIDE SEQUENCE [LARGE SCALE GENOMIC DNA]</scope>
    <source>
        <strain evidence="1 2">ATCC 25935</strain>
    </source>
</reference>
<sequence length="59" mass="6384">MARRLAAGGGHHDTIALLAALDNPNFRQLAVAMRAAVIRSASAPPFRPCCWPCAIRGRW</sequence>
<gene>
    <name evidence="1" type="ORF">SR858_07815</name>
</gene>
<protein>
    <submittedName>
        <fullName evidence="1">Uncharacterized protein</fullName>
    </submittedName>
</protein>
<dbReference type="Proteomes" id="UP001326110">
    <property type="component" value="Chromosome"/>
</dbReference>
<dbReference type="RefSeq" id="WP_322534522.1">
    <property type="nucleotide sequence ID" value="NZ_CP140152.1"/>
</dbReference>
<name>A0ABZ0Y2F7_9BURK</name>
<evidence type="ECO:0000313" key="1">
    <source>
        <dbReference type="EMBL" id="WQH06223.1"/>
    </source>
</evidence>
<keyword evidence="2" id="KW-1185">Reference proteome</keyword>
<proteinExistence type="predicted"/>
<dbReference type="EMBL" id="CP140152">
    <property type="protein sequence ID" value="WQH06223.1"/>
    <property type="molecule type" value="Genomic_DNA"/>
</dbReference>
<evidence type="ECO:0000313" key="2">
    <source>
        <dbReference type="Proteomes" id="UP001326110"/>
    </source>
</evidence>
<accession>A0ABZ0Y2F7</accession>